<reference evidence="2 3" key="1">
    <citation type="journal article" date="2016" name="Nat. Commun.">
        <title>Thousands of microbial genomes shed light on interconnected biogeochemical processes in an aquifer system.</title>
        <authorList>
            <person name="Anantharaman K."/>
            <person name="Brown C.T."/>
            <person name="Hug L.A."/>
            <person name="Sharon I."/>
            <person name="Castelle C.J."/>
            <person name="Probst A.J."/>
            <person name="Thomas B.C."/>
            <person name="Singh A."/>
            <person name="Wilkins M.J."/>
            <person name="Karaoz U."/>
            <person name="Brodie E.L."/>
            <person name="Williams K.H."/>
            <person name="Hubbard S.S."/>
            <person name="Banfield J.F."/>
        </authorList>
    </citation>
    <scope>NUCLEOTIDE SEQUENCE [LARGE SCALE GENOMIC DNA]</scope>
</reference>
<comment type="caution">
    <text evidence="2">The sequence shown here is derived from an EMBL/GenBank/DDBJ whole genome shotgun (WGS) entry which is preliminary data.</text>
</comment>
<protein>
    <recommendedName>
        <fullName evidence="1">NAD-dependent epimerase/dehydratase domain-containing protein</fullName>
    </recommendedName>
</protein>
<evidence type="ECO:0000313" key="2">
    <source>
        <dbReference type="EMBL" id="OGE32341.1"/>
    </source>
</evidence>
<dbReference type="Pfam" id="PF01370">
    <property type="entry name" value="Epimerase"/>
    <property type="match status" value="1"/>
</dbReference>
<dbReference type="CDD" id="cd08946">
    <property type="entry name" value="SDR_e"/>
    <property type="match status" value="1"/>
</dbReference>
<dbReference type="InterPro" id="IPR050177">
    <property type="entry name" value="Lipid_A_modif_metabolic_enz"/>
</dbReference>
<dbReference type="EMBL" id="MFDB01000027">
    <property type="protein sequence ID" value="OGE32341.1"/>
    <property type="molecule type" value="Genomic_DNA"/>
</dbReference>
<dbReference type="SUPFAM" id="SSF51735">
    <property type="entry name" value="NAD(P)-binding Rossmann-fold domains"/>
    <property type="match status" value="1"/>
</dbReference>
<dbReference type="PANTHER" id="PTHR43245:SF55">
    <property type="entry name" value="NAD(P)-BINDING DOMAIN-CONTAINING PROTEIN"/>
    <property type="match status" value="1"/>
</dbReference>
<proteinExistence type="predicted"/>
<gene>
    <name evidence="2" type="ORF">A3D83_03545</name>
</gene>
<dbReference type="PANTHER" id="PTHR43245">
    <property type="entry name" value="BIFUNCTIONAL POLYMYXIN RESISTANCE PROTEIN ARNA"/>
    <property type="match status" value="1"/>
</dbReference>
<organism evidence="2 3">
    <name type="scientific">Candidatus Daviesbacteria bacterium RIFCSPHIGHO2_02_FULL_41_10</name>
    <dbReference type="NCBI Taxonomy" id="1797774"/>
    <lineage>
        <taxon>Bacteria</taxon>
        <taxon>Candidatus Daviesiibacteriota</taxon>
    </lineage>
</organism>
<feature type="domain" description="NAD-dependent epimerase/dehydratase" evidence="1">
    <location>
        <begin position="9"/>
        <end position="186"/>
    </location>
</feature>
<sequence length="251" mass="28148">MEAFNKPVVLITGSEGNVGSVLKRTLADQYEVYTMDKAGTESGRHQRVDLSNYPALQQAVTSIPHLDYIVHLGADPREDAPWESVLQNNIVGTANLYECALAQKVSKVIFASTTHVVGGYPGYPRKIELIEGRKLTVDDPLKPDGYYARSKRLGELLTREYYLMHGLPSICIRIGTITSVDDPHHEERREPYIKLWSSHGDITQLVKLSLQHEEVPFGIYWGISNNTGAYLDISNAERELGYKPQDNSLPH</sequence>
<dbReference type="AlphaFoldDB" id="A0A1F5JV25"/>
<dbReference type="Gene3D" id="3.40.50.720">
    <property type="entry name" value="NAD(P)-binding Rossmann-like Domain"/>
    <property type="match status" value="1"/>
</dbReference>
<evidence type="ECO:0000259" key="1">
    <source>
        <dbReference type="Pfam" id="PF01370"/>
    </source>
</evidence>
<dbReference type="InterPro" id="IPR036291">
    <property type="entry name" value="NAD(P)-bd_dom_sf"/>
</dbReference>
<dbReference type="Proteomes" id="UP000177258">
    <property type="component" value="Unassembled WGS sequence"/>
</dbReference>
<dbReference type="InterPro" id="IPR001509">
    <property type="entry name" value="Epimerase_deHydtase"/>
</dbReference>
<name>A0A1F5JV25_9BACT</name>
<evidence type="ECO:0000313" key="3">
    <source>
        <dbReference type="Proteomes" id="UP000177258"/>
    </source>
</evidence>
<accession>A0A1F5JV25</accession>